<dbReference type="EC" id="2.3.2.31" evidence="2"/>
<dbReference type="CDD" id="cd20356">
    <property type="entry name" value="Rcat_RBR_HHARI-like"/>
    <property type="match status" value="1"/>
</dbReference>
<dbReference type="EMBL" id="KV454293">
    <property type="protein sequence ID" value="ODQ73653.1"/>
    <property type="molecule type" value="Genomic_DNA"/>
</dbReference>
<accession>A0A1E3Q7H8</accession>
<dbReference type="GO" id="GO:0061630">
    <property type="term" value="F:ubiquitin protein ligase activity"/>
    <property type="evidence" value="ECO:0007669"/>
    <property type="project" value="UniProtKB-EC"/>
</dbReference>
<dbReference type="Pfam" id="PF21235">
    <property type="entry name" value="UBA_ARI1"/>
    <property type="match status" value="1"/>
</dbReference>
<dbReference type="PROSITE" id="PS00518">
    <property type="entry name" value="ZF_RING_1"/>
    <property type="match status" value="1"/>
</dbReference>
<dbReference type="GO" id="GO:0016567">
    <property type="term" value="P:protein ubiquitination"/>
    <property type="evidence" value="ECO:0007669"/>
    <property type="project" value="InterPro"/>
</dbReference>
<name>A0A1E3Q7H8_LIPST</name>
<dbReference type="GO" id="GO:0008270">
    <property type="term" value="F:zinc ion binding"/>
    <property type="evidence" value="ECO:0007669"/>
    <property type="project" value="UniProtKB-KW"/>
</dbReference>
<dbReference type="InterPro" id="IPR031127">
    <property type="entry name" value="E3_UB_ligase_RBR"/>
</dbReference>
<evidence type="ECO:0000256" key="5">
    <source>
        <dbReference type="ARBA" id="ARBA00022737"/>
    </source>
</evidence>
<dbReference type="Gene3D" id="1.20.120.1750">
    <property type="match status" value="1"/>
</dbReference>
<dbReference type="InterPro" id="IPR045840">
    <property type="entry name" value="Ariadne"/>
</dbReference>
<feature type="domain" description="RING-type" evidence="11">
    <location>
        <begin position="134"/>
        <end position="180"/>
    </location>
</feature>
<evidence type="ECO:0000256" key="2">
    <source>
        <dbReference type="ARBA" id="ARBA00012251"/>
    </source>
</evidence>
<proteinExistence type="predicted"/>
<dbReference type="STRING" id="675824.A0A1E3Q7H8"/>
<keyword evidence="7" id="KW-0833">Ubl conjugation pathway</keyword>
<evidence type="ECO:0000313" key="13">
    <source>
        <dbReference type="EMBL" id="ODQ73653.1"/>
    </source>
</evidence>
<evidence type="ECO:0000259" key="12">
    <source>
        <dbReference type="PROSITE" id="PS51873"/>
    </source>
</evidence>
<gene>
    <name evidence="13" type="ORF">LIPSTDRAFT_266683</name>
</gene>
<protein>
    <recommendedName>
        <fullName evidence="2">RBR-type E3 ubiquitin transferase</fullName>
        <ecNumber evidence="2">2.3.2.31</ecNumber>
    </recommendedName>
</protein>
<evidence type="ECO:0000256" key="4">
    <source>
        <dbReference type="ARBA" id="ARBA00022723"/>
    </source>
</evidence>
<dbReference type="SUPFAM" id="SSF57850">
    <property type="entry name" value="RING/U-box"/>
    <property type="match status" value="3"/>
</dbReference>
<dbReference type="InterPro" id="IPR018957">
    <property type="entry name" value="Znf_C3HC4_RING-type"/>
</dbReference>
<comment type="catalytic activity">
    <reaction evidence="1">
        <text>[E2 ubiquitin-conjugating enzyme]-S-ubiquitinyl-L-cysteine + [acceptor protein]-L-lysine = [E2 ubiquitin-conjugating enzyme]-L-cysteine + [acceptor protein]-N(6)-ubiquitinyl-L-lysine.</text>
        <dbReference type="EC" id="2.3.2.31"/>
    </reaction>
</comment>
<evidence type="ECO:0000256" key="7">
    <source>
        <dbReference type="ARBA" id="ARBA00022786"/>
    </source>
</evidence>
<feature type="compositionally biased region" description="Acidic residues" evidence="10">
    <location>
        <begin position="1"/>
        <end position="23"/>
    </location>
</feature>
<evidence type="ECO:0000256" key="3">
    <source>
        <dbReference type="ARBA" id="ARBA00022679"/>
    </source>
</evidence>
<dbReference type="FunFam" id="3.30.40.10:FF:000019">
    <property type="entry name" value="RBR-type E3 ubiquitin transferase"/>
    <property type="match status" value="1"/>
</dbReference>
<dbReference type="InterPro" id="IPR001841">
    <property type="entry name" value="Znf_RING"/>
</dbReference>
<dbReference type="InterPro" id="IPR044066">
    <property type="entry name" value="TRIAD_supradom"/>
</dbReference>
<evidence type="ECO:0000256" key="10">
    <source>
        <dbReference type="SAM" id="MobiDB-lite"/>
    </source>
</evidence>
<dbReference type="Pfam" id="PF00097">
    <property type="entry name" value="zf-C3HC4"/>
    <property type="match status" value="1"/>
</dbReference>
<dbReference type="Pfam" id="PF01485">
    <property type="entry name" value="IBR"/>
    <property type="match status" value="1"/>
</dbReference>
<keyword evidence="4" id="KW-0479">Metal-binding</keyword>
<keyword evidence="5" id="KW-0677">Repeat</keyword>
<evidence type="ECO:0000256" key="1">
    <source>
        <dbReference type="ARBA" id="ARBA00001798"/>
    </source>
</evidence>
<keyword evidence="14" id="KW-1185">Reference proteome</keyword>
<feature type="domain" description="RING-type" evidence="12">
    <location>
        <begin position="130"/>
        <end position="345"/>
    </location>
</feature>
<evidence type="ECO:0000259" key="11">
    <source>
        <dbReference type="PROSITE" id="PS50089"/>
    </source>
</evidence>
<sequence length="510" mass="58935">MSDASDDFDDYDQGSEFDFDDESFGGSDYGDNEGFEEVKPESTKLKAYEVEHEVLSTADIQQRQDSQIGQVAGILGLSRESVMVLLLYFKWNNDRLLEQYTEDPEGILKKAGISPDDDNNKKEYNIMSVDGFMCDICCEDRQGLKTFALECDHRFCFDCYKQYVTQKIVDEGESRNIQCPGGSCSLAVNNEAIKLIVEDRVYKRYLTLLNRTFVQDHEHLRWCPAPNCEYAIRCDDVSAKDLKTVVPTVQCACGHRFCFGCGLSDHQPCICVLVKKWIKKCEDDSETANWISANTKECPKCMATIEKNGGCNHMTCRKCKYEFCWICIGSWAEHGTSWYNCSRYDEKSGVEARDNQAKSRASLERYLHYYNRYANHEQSAKLDKDLYLRTEKKMTQLQSTSGMSWIEVQYLAQASAVLQQCRQTLKWTYAFAFYLEQNNQTHLFEDNQKDLEMAVEQLSELFEKPIQELAGLKVTVMDKTAYVNNRRQILLEDTAKGLHEGRWRYQVELR</sequence>
<keyword evidence="3" id="KW-0808">Transferase</keyword>
<dbReference type="AlphaFoldDB" id="A0A1E3Q7H8"/>
<dbReference type="PANTHER" id="PTHR11685">
    <property type="entry name" value="RBR FAMILY RING FINGER AND IBR DOMAIN-CONTAINING"/>
    <property type="match status" value="1"/>
</dbReference>
<dbReference type="SMART" id="SM00184">
    <property type="entry name" value="RING"/>
    <property type="match status" value="3"/>
</dbReference>
<dbReference type="Pfam" id="PF22191">
    <property type="entry name" value="IBR_1"/>
    <property type="match status" value="1"/>
</dbReference>
<evidence type="ECO:0000256" key="9">
    <source>
        <dbReference type="PROSITE-ProRule" id="PRU00175"/>
    </source>
</evidence>
<dbReference type="OrthoDB" id="10009520at2759"/>
<dbReference type="CDD" id="cd16625">
    <property type="entry name" value="RING-HC_RBR_HEL2-like"/>
    <property type="match status" value="1"/>
</dbReference>
<keyword evidence="8" id="KW-0862">Zinc</keyword>
<dbReference type="Gene3D" id="3.30.40.10">
    <property type="entry name" value="Zinc/RING finger domain, C3HC4 (zinc finger)"/>
    <property type="match status" value="1"/>
</dbReference>
<dbReference type="Proteomes" id="UP000094385">
    <property type="component" value="Unassembled WGS sequence"/>
</dbReference>
<dbReference type="PROSITE" id="PS51873">
    <property type="entry name" value="TRIAD"/>
    <property type="match status" value="1"/>
</dbReference>
<evidence type="ECO:0000313" key="14">
    <source>
        <dbReference type="Proteomes" id="UP000094385"/>
    </source>
</evidence>
<dbReference type="PROSITE" id="PS50089">
    <property type="entry name" value="ZF_RING_2"/>
    <property type="match status" value="1"/>
</dbReference>
<dbReference type="SMART" id="SM00647">
    <property type="entry name" value="IBR"/>
    <property type="match status" value="2"/>
</dbReference>
<dbReference type="InterPro" id="IPR002867">
    <property type="entry name" value="IBR_dom"/>
</dbReference>
<keyword evidence="6 9" id="KW-0863">Zinc-finger</keyword>
<dbReference type="InterPro" id="IPR048962">
    <property type="entry name" value="ARIH1-like_UBL"/>
</dbReference>
<dbReference type="Pfam" id="PF19422">
    <property type="entry name" value="Ariadne"/>
    <property type="match status" value="1"/>
</dbReference>
<evidence type="ECO:0000256" key="8">
    <source>
        <dbReference type="ARBA" id="ARBA00022833"/>
    </source>
</evidence>
<dbReference type="FunFam" id="1.20.120.1750:FF:000007">
    <property type="entry name" value="RBR-type E3 ubiquitin transferase"/>
    <property type="match status" value="1"/>
</dbReference>
<organism evidence="13 14">
    <name type="scientific">Lipomyces starkeyi NRRL Y-11557</name>
    <dbReference type="NCBI Taxonomy" id="675824"/>
    <lineage>
        <taxon>Eukaryota</taxon>
        <taxon>Fungi</taxon>
        <taxon>Dikarya</taxon>
        <taxon>Ascomycota</taxon>
        <taxon>Saccharomycotina</taxon>
        <taxon>Lipomycetes</taxon>
        <taxon>Lipomycetales</taxon>
        <taxon>Lipomycetaceae</taxon>
        <taxon>Lipomyces</taxon>
    </lineage>
</organism>
<feature type="region of interest" description="Disordered" evidence="10">
    <location>
        <begin position="1"/>
        <end position="42"/>
    </location>
</feature>
<dbReference type="InterPro" id="IPR013083">
    <property type="entry name" value="Znf_RING/FYVE/PHD"/>
</dbReference>
<evidence type="ECO:0000256" key="6">
    <source>
        <dbReference type="ARBA" id="ARBA00022771"/>
    </source>
</evidence>
<reference evidence="13 14" key="1">
    <citation type="journal article" date="2016" name="Proc. Natl. Acad. Sci. U.S.A.">
        <title>Comparative genomics of biotechnologically important yeasts.</title>
        <authorList>
            <person name="Riley R."/>
            <person name="Haridas S."/>
            <person name="Wolfe K.H."/>
            <person name="Lopes M.R."/>
            <person name="Hittinger C.T."/>
            <person name="Goeker M."/>
            <person name="Salamov A.A."/>
            <person name="Wisecaver J.H."/>
            <person name="Long T.M."/>
            <person name="Calvey C.H."/>
            <person name="Aerts A.L."/>
            <person name="Barry K.W."/>
            <person name="Choi C."/>
            <person name="Clum A."/>
            <person name="Coughlan A.Y."/>
            <person name="Deshpande S."/>
            <person name="Douglass A.P."/>
            <person name="Hanson S.J."/>
            <person name="Klenk H.-P."/>
            <person name="LaButti K.M."/>
            <person name="Lapidus A."/>
            <person name="Lindquist E.A."/>
            <person name="Lipzen A.M."/>
            <person name="Meier-Kolthoff J.P."/>
            <person name="Ohm R.A."/>
            <person name="Otillar R.P."/>
            <person name="Pangilinan J.L."/>
            <person name="Peng Y."/>
            <person name="Rokas A."/>
            <person name="Rosa C.A."/>
            <person name="Scheuner C."/>
            <person name="Sibirny A.A."/>
            <person name="Slot J.C."/>
            <person name="Stielow J.B."/>
            <person name="Sun H."/>
            <person name="Kurtzman C.P."/>
            <person name="Blackwell M."/>
            <person name="Grigoriev I.V."/>
            <person name="Jeffries T.W."/>
        </authorList>
    </citation>
    <scope>NUCLEOTIDE SEQUENCE [LARGE SCALE GENOMIC DNA]</scope>
    <source>
        <strain evidence="13 14">NRRL Y-11557</strain>
    </source>
</reference>
<dbReference type="InterPro" id="IPR017907">
    <property type="entry name" value="Znf_RING_CS"/>
</dbReference>